<sequence>MIRVQFQVGLVDLYGSLRKCNLSILQRVIEKPNRDSITTIITLNLPEKKQKNQRSKESWQNVGSRRAQK</sequence>
<evidence type="ECO:0000313" key="2">
    <source>
        <dbReference type="Proteomes" id="UP000887563"/>
    </source>
</evidence>
<name>A0A914N632_MELIC</name>
<protein>
    <submittedName>
        <fullName evidence="3">Uncharacterized protein</fullName>
    </submittedName>
</protein>
<organism evidence="2 3">
    <name type="scientific">Meloidogyne incognita</name>
    <name type="common">Southern root-knot nematode worm</name>
    <name type="synonym">Oxyuris incognita</name>
    <dbReference type="NCBI Taxonomy" id="6306"/>
    <lineage>
        <taxon>Eukaryota</taxon>
        <taxon>Metazoa</taxon>
        <taxon>Ecdysozoa</taxon>
        <taxon>Nematoda</taxon>
        <taxon>Chromadorea</taxon>
        <taxon>Rhabditida</taxon>
        <taxon>Tylenchina</taxon>
        <taxon>Tylenchomorpha</taxon>
        <taxon>Tylenchoidea</taxon>
        <taxon>Meloidogynidae</taxon>
        <taxon>Meloidogyninae</taxon>
        <taxon>Meloidogyne</taxon>
        <taxon>Meloidogyne incognita group</taxon>
    </lineage>
</organism>
<dbReference type="Proteomes" id="UP000887563">
    <property type="component" value="Unplaced"/>
</dbReference>
<dbReference type="WBParaSite" id="Minc3s03214g33160">
    <property type="protein sequence ID" value="Minc3s03214g33160"/>
    <property type="gene ID" value="Minc3s03214g33160"/>
</dbReference>
<reference evidence="3" key="1">
    <citation type="submission" date="2022-11" db="UniProtKB">
        <authorList>
            <consortium name="WormBaseParasite"/>
        </authorList>
    </citation>
    <scope>IDENTIFICATION</scope>
</reference>
<feature type="region of interest" description="Disordered" evidence="1">
    <location>
        <begin position="48"/>
        <end position="69"/>
    </location>
</feature>
<accession>A0A914N632</accession>
<dbReference type="AlphaFoldDB" id="A0A914N632"/>
<keyword evidence="2" id="KW-1185">Reference proteome</keyword>
<evidence type="ECO:0000313" key="3">
    <source>
        <dbReference type="WBParaSite" id="Minc3s03214g33160"/>
    </source>
</evidence>
<feature type="compositionally biased region" description="Basic and acidic residues" evidence="1">
    <location>
        <begin position="48"/>
        <end position="57"/>
    </location>
</feature>
<proteinExistence type="predicted"/>
<evidence type="ECO:0000256" key="1">
    <source>
        <dbReference type="SAM" id="MobiDB-lite"/>
    </source>
</evidence>